<evidence type="ECO:0000256" key="1">
    <source>
        <dbReference type="ARBA" id="ARBA00010617"/>
    </source>
</evidence>
<evidence type="ECO:0008006" key="4">
    <source>
        <dbReference type="Google" id="ProtNLM"/>
    </source>
</evidence>
<evidence type="ECO:0000313" key="2">
    <source>
        <dbReference type="EMBL" id="MFD1051160.1"/>
    </source>
</evidence>
<protein>
    <recommendedName>
        <fullName evidence="4">Cytochrome P450</fullName>
    </recommendedName>
</protein>
<dbReference type="EMBL" id="JBHTIS010003378">
    <property type="protein sequence ID" value="MFD1051160.1"/>
    <property type="molecule type" value="Genomic_DNA"/>
</dbReference>
<dbReference type="PRINTS" id="PR00359">
    <property type="entry name" value="BP450"/>
</dbReference>
<evidence type="ECO:0000313" key="3">
    <source>
        <dbReference type="Proteomes" id="UP001597045"/>
    </source>
</evidence>
<dbReference type="PANTHER" id="PTHR46696">
    <property type="entry name" value="P450, PUTATIVE (EUROFUNG)-RELATED"/>
    <property type="match status" value="1"/>
</dbReference>
<dbReference type="SUPFAM" id="SSF48264">
    <property type="entry name" value="Cytochrome P450"/>
    <property type="match status" value="1"/>
</dbReference>
<comment type="caution">
    <text evidence="2">The sequence shown here is derived from an EMBL/GenBank/DDBJ whole genome shotgun (WGS) entry which is preliminary data.</text>
</comment>
<proteinExistence type="inferred from homology"/>
<dbReference type="InterPro" id="IPR036396">
    <property type="entry name" value="Cyt_P450_sf"/>
</dbReference>
<gene>
    <name evidence="2" type="ORF">ACFQ1S_39325</name>
</gene>
<organism evidence="2 3">
    <name type="scientific">Kibdelosporangium lantanae</name>
    <dbReference type="NCBI Taxonomy" id="1497396"/>
    <lineage>
        <taxon>Bacteria</taxon>
        <taxon>Bacillati</taxon>
        <taxon>Actinomycetota</taxon>
        <taxon>Actinomycetes</taxon>
        <taxon>Pseudonocardiales</taxon>
        <taxon>Pseudonocardiaceae</taxon>
        <taxon>Kibdelosporangium</taxon>
    </lineage>
</organism>
<name>A0ABW3MPR9_9PSEU</name>
<reference evidence="3" key="1">
    <citation type="journal article" date="2019" name="Int. J. Syst. Evol. Microbiol.">
        <title>The Global Catalogue of Microorganisms (GCM) 10K type strain sequencing project: providing services to taxonomists for standard genome sequencing and annotation.</title>
        <authorList>
            <consortium name="The Broad Institute Genomics Platform"/>
            <consortium name="The Broad Institute Genome Sequencing Center for Infectious Disease"/>
            <person name="Wu L."/>
            <person name="Ma J."/>
        </authorList>
    </citation>
    <scope>NUCLEOTIDE SEQUENCE [LARGE SCALE GENOMIC DNA]</scope>
    <source>
        <strain evidence="3">JCM 31486</strain>
    </source>
</reference>
<dbReference type="InterPro" id="IPR002397">
    <property type="entry name" value="Cyt_P450_B"/>
</dbReference>
<dbReference type="Gene3D" id="1.10.630.10">
    <property type="entry name" value="Cytochrome P450"/>
    <property type="match status" value="1"/>
</dbReference>
<dbReference type="Proteomes" id="UP001597045">
    <property type="component" value="Unassembled WGS sequence"/>
</dbReference>
<dbReference type="PANTHER" id="PTHR46696:SF1">
    <property type="entry name" value="CYTOCHROME P450 YJIB-RELATED"/>
    <property type="match status" value="1"/>
</dbReference>
<sequence length="154" mass="17018">MTAEIFAFHRQSVGPVRFDVMFGGWVVTRYSDVDRVLTGHGTFSSDEVRYSAQPVPHKDNPVLGSLMSMDPPRHHELRRIVSQVFTPRAVAALEPMITSTVADFVTGGDFDLINDVAYPLSIHTIAGLLGVDPVLWPDFVRWSEAITSLMFSGA</sequence>
<comment type="similarity">
    <text evidence="1">Belongs to the cytochrome P450 family.</text>
</comment>
<accession>A0ABW3MPR9</accession>
<keyword evidence="3" id="KW-1185">Reference proteome</keyword>